<evidence type="ECO:0000256" key="1">
    <source>
        <dbReference type="ARBA" id="ARBA00022803"/>
    </source>
</evidence>
<dbReference type="Proteomes" id="UP001165083">
    <property type="component" value="Unassembled WGS sequence"/>
</dbReference>
<dbReference type="InterPro" id="IPR051966">
    <property type="entry name" value="RPAP3"/>
</dbReference>
<proteinExistence type="predicted"/>
<gene>
    <name evidence="3" type="ORF">Plil01_000035400</name>
</gene>
<evidence type="ECO:0000256" key="2">
    <source>
        <dbReference type="SAM" id="MobiDB-lite"/>
    </source>
</evidence>
<reference evidence="3" key="1">
    <citation type="submission" date="2023-04" db="EMBL/GenBank/DDBJ databases">
        <title>Phytophthora lilii NBRC 32176.</title>
        <authorList>
            <person name="Ichikawa N."/>
            <person name="Sato H."/>
            <person name="Tonouchi N."/>
        </authorList>
    </citation>
    <scope>NUCLEOTIDE SEQUENCE</scope>
    <source>
        <strain evidence="3">NBRC 32176</strain>
    </source>
</reference>
<feature type="region of interest" description="Disordered" evidence="2">
    <location>
        <begin position="189"/>
        <end position="215"/>
    </location>
</feature>
<keyword evidence="4" id="KW-1185">Reference proteome</keyword>
<dbReference type="Gene3D" id="1.25.40.10">
    <property type="entry name" value="Tetratricopeptide repeat domain"/>
    <property type="match status" value="1"/>
</dbReference>
<dbReference type="SUPFAM" id="SSF48452">
    <property type="entry name" value="TPR-like"/>
    <property type="match status" value="1"/>
</dbReference>
<accession>A0A9W6WMK8</accession>
<dbReference type="AlphaFoldDB" id="A0A9W6WMK8"/>
<dbReference type="OrthoDB" id="2942533at2759"/>
<dbReference type="EMBL" id="BSXW01000010">
    <property type="protein sequence ID" value="GMF09454.1"/>
    <property type="molecule type" value="Genomic_DNA"/>
</dbReference>
<sequence length="248" mass="27670">MDALEALKNEGNTLFQQKRFAEAVQVYSSVLDELQGSDADVVRLGTAVRLNRAWALIQLPANESEDDTLAAAEKDCSAVIEMDPSCVKAFYRRALARERRGLLKDAAAMKRLEPANPSANLLLERLQQNEEAAEVLAPNFQQCTIHSDSQGNSDASTTAPTISLAEEAERAWRALQTDETNFQKVYKTTAKPRRKPKRTAKDKRAVQSDFQAKGKISEKTDDLWESLRREEVTTVAKAFPRSKRQTAS</sequence>
<comment type="caution">
    <text evidence="3">The sequence shown here is derived from an EMBL/GenBank/DDBJ whole genome shotgun (WGS) entry which is preliminary data.</text>
</comment>
<evidence type="ECO:0000313" key="3">
    <source>
        <dbReference type="EMBL" id="GMF09454.1"/>
    </source>
</evidence>
<feature type="compositionally biased region" description="Basic residues" evidence="2">
    <location>
        <begin position="190"/>
        <end position="201"/>
    </location>
</feature>
<dbReference type="InterPro" id="IPR011990">
    <property type="entry name" value="TPR-like_helical_dom_sf"/>
</dbReference>
<dbReference type="PANTHER" id="PTHR46423">
    <property type="entry name" value="RNA POLYMERASE II-ASSOCIATED PROTEIN 3"/>
    <property type="match status" value="1"/>
</dbReference>
<organism evidence="3 4">
    <name type="scientific">Phytophthora lilii</name>
    <dbReference type="NCBI Taxonomy" id="2077276"/>
    <lineage>
        <taxon>Eukaryota</taxon>
        <taxon>Sar</taxon>
        <taxon>Stramenopiles</taxon>
        <taxon>Oomycota</taxon>
        <taxon>Peronosporomycetes</taxon>
        <taxon>Peronosporales</taxon>
        <taxon>Peronosporaceae</taxon>
        <taxon>Phytophthora</taxon>
    </lineage>
</organism>
<dbReference type="PANTHER" id="PTHR46423:SF1">
    <property type="entry name" value="RNA POLYMERASE II-ASSOCIATED PROTEIN 3"/>
    <property type="match status" value="1"/>
</dbReference>
<dbReference type="GO" id="GO:0101031">
    <property type="term" value="C:protein folding chaperone complex"/>
    <property type="evidence" value="ECO:0007669"/>
    <property type="project" value="TreeGrafter"/>
</dbReference>
<evidence type="ECO:0000313" key="4">
    <source>
        <dbReference type="Proteomes" id="UP001165083"/>
    </source>
</evidence>
<name>A0A9W6WMK8_9STRA</name>
<protein>
    <submittedName>
        <fullName evidence="3">Unnamed protein product</fullName>
    </submittedName>
</protein>
<keyword evidence="1" id="KW-0802">TPR repeat</keyword>